<dbReference type="CDD" id="cd07560">
    <property type="entry name" value="Peptidase_S41_CPP"/>
    <property type="match status" value="1"/>
</dbReference>
<dbReference type="Proteomes" id="UP000051494">
    <property type="component" value="Unassembled WGS sequence"/>
</dbReference>
<dbReference type="GO" id="GO:0008236">
    <property type="term" value="F:serine-type peptidase activity"/>
    <property type="evidence" value="ECO:0007669"/>
    <property type="project" value="UniProtKB-KW"/>
</dbReference>
<comment type="similarity">
    <text evidence="1 5">Belongs to the peptidase S41A family.</text>
</comment>
<evidence type="ECO:0000256" key="2">
    <source>
        <dbReference type="ARBA" id="ARBA00022670"/>
    </source>
</evidence>
<evidence type="ECO:0000256" key="1">
    <source>
        <dbReference type="ARBA" id="ARBA00009179"/>
    </source>
</evidence>
<reference evidence="8" key="1">
    <citation type="submission" date="2015-09" db="EMBL/GenBank/DDBJ databases">
        <title>Draft Genome Sequences of Two Novel Amoeba-resistant Intranuclear Bacteria, Candidatus Berkiella cookevillensis and Candidatus Berkiella aquae.</title>
        <authorList>
            <person name="Mehari Y.T."/>
            <person name="Arivett B.A."/>
            <person name="Farone A.L."/>
            <person name="Gunderson J.H."/>
            <person name="Farone M.B."/>
        </authorList>
    </citation>
    <scope>NUCLEOTIDE SEQUENCE [LARGE SCALE GENOMIC DNA]</scope>
    <source>
        <strain evidence="8">CC99</strain>
    </source>
</reference>
<dbReference type="NCBIfam" id="TIGR00225">
    <property type="entry name" value="prc"/>
    <property type="match status" value="1"/>
</dbReference>
<accession>A0A0Q9YE32</accession>
<dbReference type="EMBL" id="LKHV02000001">
    <property type="protein sequence ID" value="MCS5709668.1"/>
    <property type="molecule type" value="Genomic_DNA"/>
</dbReference>
<dbReference type="Gene3D" id="3.30.750.44">
    <property type="match status" value="1"/>
</dbReference>
<dbReference type="SUPFAM" id="SSF50156">
    <property type="entry name" value="PDZ domain-like"/>
    <property type="match status" value="1"/>
</dbReference>
<feature type="domain" description="PDZ" evidence="7">
    <location>
        <begin position="85"/>
        <end position="153"/>
    </location>
</feature>
<dbReference type="CDD" id="cd06782">
    <property type="entry name" value="cpPDZ_CPP-like"/>
    <property type="match status" value="1"/>
</dbReference>
<evidence type="ECO:0000313" key="10">
    <source>
        <dbReference type="Proteomes" id="UP000051494"/>
    </source>
</evidence>
<reference evidence="9" key="3">
    <citation type="submission" date="2021-06" db="EMBL/GenBank/DDBJ databases">
        <title>Genomic Description and Analysis of Intracellular Bacteria, Candidatus Berkiella cookevillensis and Candidatus Berkiella aquae.</title>
        <authorList>
            <person name="Kidane D.T."/>
            <person name="Mehari Y.T."/>
            <person name="Rice F.C."/>
            <person name="Arivett B.A."/>
            <person name="Farone A.L."/>
            <person name="Berk S.G."/>
            <person name="Farone M.B."/>
        </authorList>
    </citation>
    <scope>NUCLEOTIDE SEQUENCE</scope>
    <source>
        <strain evidence="9">CC99</strain>
    </source>
</reference>
<protein>
    <submittedName>
        <fullName evidence="8">Putative CtpA-like serine protease</fullName>
        <ecNumber evidence="8">3.4.21.-</ecNumber>
    </submittedName>
    <submittedName>
        <fullName evidence="9">S41 family peptidase</fullName>
    </submittedName>
</protein>
<dbReference type="InterPro" id="IPR005151">
    <property type="entry name" value="Tail-specific_protease"/>
</dbReference>
<dbReference type="RefSeq" id="WP_077065393.1">
    <property type="nucleotide sequence ID" value="NZ_LKHV02000001.1"/>
</dbReference>
<dbReference type="EC" id="3.4.21.-" evidence="8"/>
<name>A0A0Q9YE32_9GAMM</name>
<dbReference type="SUPFAM" id="SSF52096">
    <property type="entry name" value="ClpP/crotonase"/>
    <property type="match status" value="1"/>
</dbReference>
<dbReference type="EMBL" id="LKHV01000005">
    <property type="protein sequence ID" value="KRG18752.1"/>
    <property type="molecule type" value="Genomic_DNA"/>
</dbReference>
<dbReference type="GO" id="GO:0030288">
    <property type="term" value="C:outer membrane-bounded periplasmic space"/>
    <property type="evidence" value="ECO:0007669"/>
    <property type="project" value="TreeGrafter"/>
</dbReference>
<evidence type="ECO:0000256" key="6">
    <source>
        <dbReference type="SAM" id="SignalP"/>
    </source>
</evidence>
<dbReference type="PANTHER" id="PTHR32060">
    <property type="entry name" value="TAIL-SPECIFIC PROTEASE"/>
    <property type="match status" value="1"/>
</dbReference>
<dbReference type="Pfam" id="PF13180">
    <property type="entry name" value="PDZ_2"/>
    <property type="match status" value="1"/>
</dbReference>
<dbReference type="InterPro" id="IPR001478">
    <property type="entry name" value="PDZ"/>
</dbReference>
<dbReference type="STRING" id="437022.CC99x_01233"/>
<feature type="signal peptide" evidence="6">
    <location>
        <begin position="1"/>
        <end position="26"/>
    </location>
</feature>
<evidence type="ECO:0000313" key="9">
    <source>
        <dbReference type="EMBL" id="MCS5709668.1"/>
    </source>
</evidence>
<dbReference type="GO" id="GO:0006508">
    <property type="term" value="P:proteolysis"/>
    <property type="evidence" value="ECO:0007669"/>
    <property type="project" value="UniProtKB-KW"/>
</dbReference>
<evidence type="ECO:0000313" key="8">
    <source>
        <dbReference type="EMBL" id="KRG18752.1"/>
    </source>
</evidence>
<organism evidence="8">
    <name type="scientific">Candidatus Berkiella cookevillensis</name>
    <dbReference type="NCBI Taxonomy" id="437022"/>
    <lineage>
        <taxon>Bacteria</taxon>
        <taxon>Pseudomonadati</taxon>
        <taxon>Pseudomonadota</taxon>
        <taxon>Gammaproteobacteria</taxon>
        <taxon>Candidatus Berkiellales</taxon>
        <taxon>Candidatus Berkiellaceae</taxon>
        <taxon>Candidatus Berkiella</taxon>
    </lineage>
</organism>
<dbReference type="PROSITE" id="PS50106">
    <property type="entry name" value="PDZ"/>
    <property type="match status" value="1"/>
</dbReference>
<dbReference type="FunFam" id="3.90.226.10:FF:000029">
    <property type="entry name" value="Peptidase, S41 family"/>
    <property type="match status" value="1"/>
</dbReference>
<dbReference type="Pfam" id="PF22694">
    <property type="entry name" value="CtpB_N-like"/>
    <property type="match status" value="1"/>
</dbReference>
<dbReference type="AlphaFoldDB" id="A0A0Q9YE32"/>
<dbReference type="PANTHER" id="PTHR32060:SF30">
    <property type="entry name" value="CARBOXY-TERMINAL PROCESSING PROTEASE CTPA"/>
    <property type="match status" value="1"/>
</dbReference>
<dbReference type="GO" id="GO:0007165">
    <property type="term" value="P:signal transduction"/>
    <property type="evidence" value="ECO:0007669"/>
    <property type="project" value="TreeGrafter"/>
</dbReference>
<keyword evidence="10" id="KW-1185">Reference proteome</keyword>
<keyword evidence="3 5" id="KW-0378">Hydrolase</keyword>
<dbReference type="SMART" id="SM00245">
    <property type="entry name" value="TSPc"/>
    <property type="match status" value="1"/>
</dbReference>
<dbReference type="Pfam" id="PF03572">
    <property type="entry name" value="Peptidase_S41"/>
    <property type="match status" value="1"/>
</dbReference>
<feature type="chain" id="PRO_5043129643" evidence="6">
    <location>
        <begin position="27"/>
        <end position="478"/>
    </location>
</feature>
<dbReference type="InterPro" id="IPR004447">
    <property type="entry name" value="Peptidase_S41A"/>
</dbReference>
<dbReference type="InterPro" id="IPR029045">
    <property type="entry name" value="ClpP/crotonase-like_dom_sf"/>
</dbReference>
<keyword evidence="2 5" id="KW-0645">Protease</keyword>
<gene>
    <name evidence="9" type="ORF">CC99x_012250</name>
    <name evidence="8" type="ORF">CC99x_01233</name>
</gene>
<sequence length="478" mass="52461">MKLHLKNHFGLALVLLSSLYTYSTFAKPNESNIPLDDLQRFTAVVEHIRKYYVKPVDDKELFENAIRGMLAGLDPHSTYLDPNEFSDLKVNTSGKFGGLGIEVTMEDEVVKVISPIDDTPAYRAGILAGDMIVRLDDTPVKGLALKDAVEKMRGERGTDIVLTVIRKGETKPLKIKVTRDIIKVKSVKSKLLDDHYGYIRVSQFQTRTSEDLEAAIAQLRVASHDRLQGVILDLRNNPGGVLDASVKTSDLFLDKAKLKYNGLIVYTEGRLPGSKIEEKSVGGDILKGAPIVVIVNEGSASASEIVAGALQDHKRALVVGAQTFGKGSVQTVLPLRDKHGLKLTTALYYTPSGRSIQAKGITPDIQIPNIKIPEQKDDDTWAMLREQDLSGHLDNKQDTATQAQKDQAIAASMAKDSKLAEIKEEKPKKPLIIEDYQLNEALNLLKALALIGGDIDRTKNVVLNQNKQEAVKTKAVAN</sequence>
<dbReference type="SMART" id="SM00228">
    <property type="entry name" value="PDZ"/>
    <property type="match status" value="1"/>
</dbReference>
<comment type="caution">
    <text evidence="8">The sequence shown here is derived from an EMBL/GenBank/DDBJ whole genome shotgun (WGS) entry which is preliminary data.</text>
</comment>
<dbReference type="PATRIC" id="fig|1590042.3.peg.1250"/>
<dbReference type="GO" id="GO:0004175">
    <property type="term" value="F:endopeptidase activity"/>
    <property type="evidence" value="ECO:0007669"/>
    <property type="project" value="TreeGrafter"/>
</dbReference>
<dbReference type="FunFam" id="2.30.42.10:FF:000063">
    <property type="entry name" value="Peptidase, S41 family"/>
    <property type="match status" value="1"/>
</dbReference>
<keyword evidence="6" id="KW-0732">Signal</keyword>
<dbReference type="OrthoDB" id="9812068at2"/>
<reference evidence="9" key="2">
    <citation type="journal article" date="2016" name="Genome Announc.">
        <title>Draft Genome Sequences of Two Novel Amoeba-Resistant Intranuclear Bacteria, 'Candidatus Berkiella cookevillensis' and 'Candidatus Berkiella aquae'.</title>
        <authorList>
            <person name="Mehari Y.T."/>
            <person name="Arivett B.A."/>
            <person name="Farone A.L."/>
            <person name="Gunderson J.H."/>
            <person name="Farone M.B."/>
        </authorList>
    </citation>
    <scope>NUCLEOTIDE SEQUENCE</scope>
    <source>
        <strain evidence="9">CC99</strain>
    </source>
</reference>
<dbReference type="InterPro" id="IPR055210">
    <property type="entry name" value="CtpA/B_N"/>
</dbReference>
<dbReference type="InterPro" id="IPR036034">
    <property type="entry name" value="PDZ_sf"/>
</dbReference>
<dbReference type="Gene3D" id="3.90.226.10">
    <property type="entry name" value="2-enoyl-CoA Hydratase, Chain A, domain 1"/>
    <property type="match status" value="1"/>
</dbReference>
<dbReference type="Gene3D" id="2.30.42.10">
    <property type="match status" value="1"/>
</dbReference>
<evidence type="ECO:0000256" key="5">
    <source>
        <dbReference type="RuleBase" id="RU004404"/>
    </source>
</evidence>
<proteinExistence type="inferred from homology"/>
<evidence type="ECO:0000256" key="4">
    <source>
        <dbReference type="ARBA" id="ARBA00022825"/>
    </source>
</evidence>
<evidence type="ECO:0000256" key="3">
    <source>
        <dbReference type="ARBA" id="ARBA00022801"/>
    </source>
</evidence>
<keyword evidence="4 5" id="KW-0720">Serine protease</keyword>
<evidence type="ECO:0000259" key="7">
    <source>
        <dbReference type="PROSITE" id="PS50106"/>
    </source>
</evidence>